<name>A0AAE3XSE3_9BACT</name>
<dbReference type="EMBL" id="JAVDQD010000006">
    <property type="protein sequence ID" value="MDR6241125.1"/>
    <property type="molecule type" value="Genomic_DNA"/>
</dbReference>
<comment type="caution">
    <text evidence="1">The sequence shown here is derived from an EMBL/GenBank/DDBJ whole genome shotgun (WGS) entry which is preliminary data.</text>
</comment>
<organism evidence="1 2">
    <name type="scientific">Aureibacter tunicatorum</name>
    <dbReference type="NCBI Taxonomy" id="866807"/>
    <lineage>
        <taxon>Bacteria</taxon>
        <taxon>Pseudomonadati</taxon>
        <taxon>Bacteroidota</taxon>
        <taxon>Cytophagia</taxon>
        <taxon>Cytophagales</taxon>
        <taxon>Persicobacteraceae</taxon>
        <taxon>Aureibacter</taxon>
    </lineage>
</organism>
<evidence type="ECO:0000313" key="1">
    <source>
        <dbReference type="EMBL" id="MDR6241125.1"/>
    </source>
</evidence>
<protein>
    <submittedName>
        <fullName evidence="1">Uncharacterized protein</fullName>
    </submittedName>
</protein>
<dbReference type="Proteomes" id="UP001185092">
    <property type="component" value="Unassembled WGS sequence"/>
</dbReference>
<dbReference type="AlphaFoldDB" id="A0AAE3XSE3"/>
<dbReference type="RefSeq" id="WP_309941680.1">
    <property type="nucleotide sequence ID" value="NZ_AP025305.1"/>
</dbReference>
<sequence length="196" mass="23572">MAVKFEIQQIITSSSKKPKPYLLVKLLNQNDKFWITNHSRLNNIELIKELRQPRAADENNNPRFDLYALTPSNRSDIENFNLGDIVELKPGNAIEFLQPWYRIEESNRSKALENELRKELSPEHQLFNNELKAIAKREDTDDVLFQFDNSERYAVVHLTWKNKNEKNHNYPRTEIFEHWTDLYENRILFDYREYND</sequence>
<evidence type="ECO:0000313" key="2">
    <source>
        <dbReference type="Proteomes" id="UP001185092"/>
    </source>
</evidence>
<gene>
    <name evidence="1" type="ORF">HNQ88_004201</name>
</gene>
<reference evidence="1" key="1">
    <citation type="submission" date="2023-07" db="EMBL/GenBank/DDBJ databases">
        <title>Genomic Encyclopedia of Type Strains, Phase IV (KMG-IV): sequencing the most valuable type-strain genomes for metagenomic binning, comparative biology and taxonomic classification.</title>
        <authorList>
            <person name="Goeker M."/>
        </authorList>
    </citation>
    <scope>NUCLEOTIDE SEQUENCE</scope>
    <source>
        <strain evidence="1">DSM 26174</strain>
    </source>
</reference>
<keyword evidence="2" id="KW-1185">Reference proteome</keyword>
<proteinExistence type="predicted"/>
<accession>A0AAE3XSE3</accession>